<accession>Q0YQY8</accession>
<dbReference type="PANTHER" id="PTHR30477">
    <property type="entry name" value="ABC-TRANSPORTER METAL-BINDING PROTEIN"/>
    <property type="match status" value="1"/>
</dbReference>
<evidence type="ECO:0000313" key="9">
    <source>
        <dbReference type="Proteomes" id="UP000004162"/>
    </source>
</evidence>
<dbReference type="Proteomes" id="UP000004162">
    <property type="component" value="Unassembled WGS sequence"/>
</dbReference>
<feature type="transmembrane region" description="Helical" evidence="7">
    <location>
        <begin position="285"/>
        <end position="303"/>
    </location>
</feature>
<feature type="transmembrane region" description="Helical" evidence="7">
    <location>
        <begin position="47"/>
        <end position="67"/>
    </location>
</feature>
<feature type="transmembrane region" description="Helical" evidence="7">
    <location>
        <begin position="208"/>
        <end position="226"/>
    </location>
</feature>
<feature type="transmembrane region" description="Helical" evidence="7">
    <location>
        <begin position="232"/>
        <end position="249"/>
    </location>
</feature>
<evidence type="ECO:0000256" key="4">
    <source>
        <dbReference type="ARBA" id="ARBA00022989"/>
    </source>
</evidence>
<dbReference type="Pfam" id="PF00950">
    <property type="entry name" value="ABC-3"/>
    <property type="match status" value="1"/>
</dbReference>
<dbReference type="GO" id="GO:0010043">
    <property type="term" value="P:response to zinc ion"/>
    <property type="evidence" value="ECO:0007669"/>
    <property type="project" value="TreeGrafter"/>
</dbReference>
<feature type="transmembrane region" description="Helical" evidence="7">
    <location>
        <begin position="129"/>
        <end position="148"/>
    </location>
</feature>
<evidence type="ECO:0000256" key="3">
    <source>
        <dbReference type="ARBA" id="ARBA00022692"/>
    </source>
</evidence>
<proteinExistence type="inferred from homology"/>
<reference evidence="8 9" key="2">
    <citation type="submission" date="2006-07" db="EMBL/GenBank/DDBJ databases">
        <title>Sequencing of the draft genome and assembly of Chlorobium ferroxidans DSM 13031.</title>
        <authorList>
            <consortium name="US DOE Joint Genome Institute (JGI-PGF)"/>
            <person name="Copeland A."/>
            <person name="Lucas S."/>
            <person name="Lapidus A."/>
            <person name="Barry K."/>
            <person name="Glavina del Rio T."/>
            <person name="Dalin E."/>
            <person name="Tice H."/>
            <person name="Bruce D."/>
            <person name="Pitluck S."/>
            <person name="Richardson P."/>
        </authorList>
    </citation>
    <scope>NUCLEOTIDE SEQUENCE [LARGE SCALE GENOMIC DNA]</scope>
    <source>
        <strain evidence="8 9">DSM 13031</strain>
    </source>
</reference>
<protein>
    <submittedName>
        <fullName evidence="8">ABC-3</fullName>
    </submittedName>
</protein>
<dbReference type="InterPro" id="IPR037294">
    <property type="entry name" value="ABC_BtuC-like"/>
</dbReference>
<keyword evidence="5 7" id="KW-0472">Membrane</keyword>
<gene>
    <name evidence="8" type="ORF">CferDRAFT_0728</name>
</gene>
<evidence type="ECO:0000256" key="7">
    <source>
        <dbReference type="SAM" id="Phobius"/>
    </source>
</evidence>
<comment type="similarity">
    <text evidence="2 6">Belongs to the ABC-3 integral membrane protein family.</text>
</comment>
<feature type="transmembrane region" description="Helical" evidence="7">
    <location>
        <begin position="98"/>
        <end position="117"/>
    </location>
</feature>
<dbReference type="PANTHER" id="PTHR30477:SF13">
    <property type="entry name" value="IRON TRANSPORT SYSTEM MEMBRANE PROTEIN HI_0360-RELATED"/>
    <property type="match status" value="1"/>
</dbReference>
<keyword evidence="4 7" id="KW-1133">Transmembrane helix</keyword>
<name>Q0YQY8_9CHLB</name>
<reference evidence="8 9" key="1">
    <citation type="submission" date="2006-07" db="EMBL/GenBank/DDBJ databases">
        <title>Annotation of the draft genome assembly of Chlorobium ferroxidans DSM 13031.</title>
        <authorList>
            <consortium name="US DOE Joint Genome Institute (JGI-ORNL)"/>
            <person name="Larimer F."/>
            <person name="Land M."/>
            <person name="Hauser L."/>
        </authorList>
    </citation>
    <scope>NUCLEOTIDE SEQUENCE [LARGE SCALE GENOMIC DNA]</scope>
    <source>
        <strain evidence="8 9">DSM 13031</strain>
    </source>
</reference>
<dbReference type="SUPFAM" id="SSF81345">
    <property type="entry name" value="ABC transporter involved in vitamin B12 uptake, BtuC"/>
    <property type="match status" value="1"/>
</dbReference>
<evidence type="ECO:0000256" key="5">
    <source>
        <dbReference type="ARBA" id="ARBA00023136"/>
    </source>
</evidence>
<keyword evidence="6" id="KW-0813">Transport</keyword>
<evidence type="ECO:0000256" key="1">
    <source>
        <dbReference type="ARBA" id="ARBA00004141"/>
    </source>
</evidence>
<evidence type="ECO:0000256" key="6">
    <source>
        <dbReference type="RuleBase" id="RU003943"/>
    </source>
</evidence>
<comment type="subcellular location">
    <subcellularLocation>
        <location evidence="6">Cell membrane</location>
        <topology evidence="6">Multi-pass membrane protein</topology>
    </subcellularLocation>
    <subcellularLocation>
        <location evidence="1">Membrane</location>
        <topology evidence="1">Multi-pass membrane protein</topology>
    </subcellularLocation>
</comment>
<keyword evidence="9" id="KW-1185">Reference proteome</keyword>
<evidence type="ECO:0000256" key="2">
    <source>
        <dbReference type="ARBA" id="ARBA00008034"/>
    </source>
</evidence>
<comment type="caution">
    <text evidence="8">The sequence shown here is derived from an EMBL/GenBank/DDBJ whole genome shotgun (WGS) entry which is preliminary data.</text>
</comment>
<dbReference type="EMBL" id="AASE01000014">
    <property type="protein sequence ID" value="EAT58684.1"/>
    <property type="molecule type" value="Genomic_DNA"/>
</dbReference>
<organism evidence="8 9">
    <name type="scientific">Chlorobium ferrooxidans DSM 13031</name>
    <dbReference type="NCBI Taxonomy" id="377431"/>
    <lineage>
        <taxon>Bacteria</taxon>
        <taxon>Pseudomonadati</taxon>
        <taxon>Chlorobiota</taxon>
        <taxon>Chlorobiia</taxon>
        <taxon>Chlorobiales</taxon>
        <taxon>Chlorobiaceae</taxon>
        <taxon>Chlorobium/Pelodictyon group</taxon>
        <taxon>Chlorobium</taxon>
    </lineage>
</organism>
<dbReference type="AlphaFoldDB" id="Q0YQY8"/>
<dbReference type="Gene3D" id="1.10.3470.10">
    <property type="entry name" value="ABC transporter involved in vitamin B12 uptake, BtuC"/>
    <property type="match status" value="1"/>
</dbReference>
<dbReference type="GO" id="GO:0043190">
    <property type="term" value="C:ATP-binding cassette (ABC) transporter complex"/>
    <property type="evidence" value="ECO:0007669"/>
    <property type="project" value="InterPro"/>
</dbReference>
<keyword evidence="3 6" id="KW-0812">Transmembrane</keyword>
<feature type="transmembrane region" description="Helical" evidence="7">
    <location>
        <begin position="168"/>
        <end position="187"/>
    </location>
</feature>
<dbReference type="InterPro" id="IPR001626">
    <property type="entry name" value="ABC_TroCD"/>
</dbReference>
<feature type="transmembrane region" description="Helical" evidence="7">
    <location>
        <begin position="72"/>
        <end position="92"/>
    </location>
</feature>
<sequence length="317" mass="33810">MCSLRKILTPRLNEVGAGRSHLNAVKSTGRRSGVHSEFLQDPAMKRALIGAILVSCSSAPLGVFLVLRRMSLLGDIMAHAILPGVAAAFILFGMSIPAMSIGGLAAGLTVALLAGVVSRFTALREDASFAALYLIAVASGVLMISLHGTAQDLEDILFGDARLLDEQILSVMAVISALTLLALLLIYRTLVVESFDPVFLRTVRGNGGVVHAVFITLTVLNMVANYQAMGTLMSAGLMLVPAIASQFWTQHMRSMLALAVALAVSGSLLGLIMAFSWNLPSGPSIILILGGFYLFSLLFGRFGSVRARYFPFRHFSR</sequence>
<evidence type="ECO:0000313" key="8">
    <source>
        <dbReference type="EMBL" id="EAT58684.1"/>
    </source>
</evidence>
<feature type="transmembrane region" description="Helical" evidence="7">
    <location>
        <begin position="256"/>
        <end position="279"/>
    </location>
</feature>
<dbReference type="GO" id="GO:0055085">
    <property type="term" value="P:transmembrane transport"/>
    <property type="evidence" value="ECO:0007669"/>
    <property type="project" value="InterPro"/>
</dbReference>